<dbReference type="GeneID" id="5470288"/>
<organism evidence="2 3">
    <name type="scientific">Chlorovirus heliozoae</name>
    <dbReference type="NCBI Taxonomy" id="322019"/>
    <lineage>
        <taxon>Viruses</taxon>
        <taxon>Varidnaviria</taxon>
        <taxon>Bamfordvirae</taxon>
        <taxon>Nucleocytoviricota</taxon>
        <taxon>Megaviricetes</taxon>
        <taxon>Algavirales</taxon>
        <taxon>Phycodnaviridae</taxon>
        <taxon>Chlorovirus</taxon>
    </lineage>
</organism>
<gene>
    <name evidence="2" type="primary">z244R</name>
    <name evidence="2" type="ORF">ATCV1_z244R</name>
</gene>
<reference evidence="2 3" key="1">
    <citation type="submission" date="2006-09" db="EMBL/GenBank/DDBJ databases">
        <title>Sequence and annotation of the 288-kb ATCV-1 virus that infects an endosymbiotic Chlorella strain of the heliozoon Acanthocystis turfacea.</title>
        <authorList>
            <person name="Fitzgerald L.A."/>
            <person name="Graves M.V."/>
            <person name="Li X."/>
            <person name="Pfitzner A.J.P."/>
            <person name="Hartigan J."/>
            <person name="Van Etten J.L."/>
        </authorList>
    </citation>
    <scope>NUCLEOTIDE SEQUENCE [LARGE SCALE GENOMIC DNA]</scope>
    <source>
        <strain evidence="2 3">ATCV-1</strain>
    </source>
</reference>
<evidence type="ECO:0000313" key="3">
    <source>
        <dbReference type="Proteomes" id="UP000202420"/>
    </source>
</evidence>
<name>A7K8K4_9PHYC</name>
<feature type="transmembrane region" description="Helical" evidence="1">
    <location>
        <begin position="93"/>
        <end position="113"/>
    </location>
</feature>
<keyword evidence="1" id="KW-1133">Transmembrane helix</keyword>
<protein>
    <submittedName>
        <fullName evidence="2">Uncharacterized protein z244R</fullName>
    </submittedName>
</protein>
<evidence type="ECO:0000256" key="1">
    <source>
        <dbReference type="SAM" id="Phobius"/>
    </source>
</evidence>
<evidence type="ECO:0000313" key="2">
    <source>
        <dbReference type="EMBL" id="ABT16378.1"/>
    </source>
</evidence>
<accession>A7K8K4</accession>
<dbReference type="RefSeq" id="YP_001426725.1">
    <property type="nucleotide sequence ID" value="NC_008724.1"/>
</dbReference>
<keyword evidence="1" id="KW-0472">Membrane</keyword>
<dbReference type="KEGG" id="vg:5470288"/>
<dbReference type="EMBL" id="EF101928">
    <property type="protein sequence ID" value="ABT16378.1"/>
    <property type="molecule type" value="Genomic_DNA"/>
</dbReference>
<proteinExistence type="predicted"/>
<keyword evidence="3" id="KW-1185">Reference proteome</keyword>
<feature type="transmembrane region" description="Helical" evidence="1">
    <location>
        <begin position="133"/>
        <end position="152"/>
    </location>
</feature>
<keyword evidence="1" id="KW-0812">Transmembrane</keyword>
<sequence length="227" mass="25126">MTKMMARMIRSFSGDVRMSSNHLRAVLAVLLHIVRIRLRILGSSRAHTFFRPPFVYILEMYLLTSRSLSFLSSGMILGISYESSSPLASSPTMSSVGNFVLLTLTRSVFMVFGRFFSTSSAVFSSESTPNASFILAKNIYLLLHIFFISKLFHLNVDDSTCRCRLVLARTAAGLLRGRQFNDLAVRRGEVAWRGALEVGGHVGQTLGLIVADTARSKHGVRGLCLEV</sequence>
<dbReference type="Proteomes" id="UP000202420">
    <property type="component" value="Segment"/>
</dbReference>